<name>A0ABR6SYC8_9LIST</name>
<feature type="chain" id="PRO_5046697874" description="Lipoprotein" evidence="1">
    <location>
        <begin position="20"/>
        <end position="377"/>
    </location>
</feature>
<evidence type="ECO:0008006" key="4">
    <source>
        <dbReference type="Google" id="ProtNLM"/>
    </source>
</evidence>
<proteinExistence type="predicted"/>
<keyword evidence="3" id="KW-1185">Reference proteome</keyword>
<keyword evidence="1" id="KW-0732">Signal</keyword>
<dbReference type="PROSITE" id="PS51257">
    <property type="entry name" value="PROKAR_LIPOPROTEIN"/>
    <property type="match status" value="1"/>
</dbReference>
<organism evidence="2 3">
    <name type="scientific">Listeria immobilis</name>
    <dbReference type="NCBI Taxonomy" id="2713502"/>
    <lineage>
        <taxon>Bacteria</taxon>
        <taxon>Bacillati</taxon>
        <taxon>Bacillota</taxon>
        <taxon>Bacilli</taxon>
        <taxon>Bacillales</taxon>
        <taxon>Listeriaceae</taxon>
        <taxon>Listeria</taxon>
    </lineage>
</organism>
<accession>A0ABR6SYC8</accession>
<protein>
    <recommendedName>
        <fullName evidence="4">Lipoprotein</fullName>
    </recommendedName>
</protein>
<evidence type="ECO:0000256" key="1">
    <source>
        <dbReference type="SAM" id="SignalP"/>
    </source>
</evidence>
<sequence>MKKLILMIICMFCILVACSEKDIEKDTPFGLEKIKGNFAYGEVYKINKKKSESAILRMSDDKMLFGIHDRATRDFSFYWLGLDQKIQKTKSMTVSENVGDKDDQLFLGVEGSKEIDVRNDNASDTIGIINFSGVYFDFLKGDFIDKQQNSVELKSGKQLMSFTSMENSIKDGTFVIWNKTGKIESQTSISKVLENPQASSDSIGVFGKYIYVFSKETKTIYQLTNELQVVKKYNLSAYLSKDKLGEWNTGEFIYQNELKKCIFYLKEENGEGHYFDVTTDNITPWDFSNPDYKDKYAIHGPNLINLNDENADYNLKTARLSRAAGEGITANGDYYFLSSKNLTEEKPKEEALYTRYLIKVEKDKLKSFLEEYGKKNN</sequence>
<gene>
    <name evidence="2" type="ORF">HCJ59_12095</name>
</gene>
<dbReference type="EMBL" id="JAASUB010000014">
    <property type="protein sequence ID" value="MBC1510624.1"/>
    <property type="molecule type" value="Genomic_DNA"/>
</dbReference>
<reference evidence="2 3" key="1">
    <citation type="submission" date="2020-03" db="EMBL/GenBank/DDBJ databases">
        <title>Soil Listeria distribution.</title>
        <authorList>
            <person name="Liao J."/>
            <person name="Wiedmann M."/>
        </authorList>
    </citation>
    <scope>NUCLEOTIDE SEQUENCE [LARGE SCALE GENOMIC DNA]</scope>
    <source>
        <strain evidence="2 3">FSL L7-1515</strain>
    </source>
</reference>
<evidence type="ECO:0000313" key="3">
    <source>
        <dbReference type="Proteomes" id="UP000587800"/>
    </source>
</evidence>
<evidence type="ECO:0000313" key="2">
    <source>
        <dbReference type="EMBL" id="MBC1510624.1"/>
    </source>
</evidence>
<feature type="signal peptide" evidence="1">
    <location>
        <begin position="1"/>
        <end position="19"/>
    </location>
</feature>
<dbReference type="RefSeq" id="WP_185344395.1">
    <property type="nucleotide sequence ID" value="NZ_JAASTV010000001.1"/>
</dbReference>
<comment type="caution">
    <text evidence="2">The sequence shown here is derived from an EMBL/GenBank/DDBJ whole genome shotgun (WGS) entry which is preliminary data.</text>
</comment>
<dbReference type="Proteomes" id="UP000587800">
    <property type="component" value="Unassembled WGS sequence"/>
</dbReference>